<gene>
    <name evidence="1" type="primary">ORF136508</name>
</gene>
<proteinExistence type="predicted"/>
<evidence type="ECO:0000313" key="1">
    <source>
        <dbReference type="EMBL" id="CEK83340.1"/>
    </source>
</evidence>
<feature type="non-terminal residue" evidence="1">
    <location>
        <position position="51"/>
    </location>
</feature>
<organism evidence="1">
    <name type="scientific">Arion vulgaris</name>
    <dbReference type="NCBI Taxonomy" id="1028688"/>
    <lineage>
        <taxon>Eukaryota</taxon>
        <taxon>Metazoa</taxon>
        <taxon>Spiralia</taxon>
        <taxon>Lophotrochozoa</taxon>
        <taxon>Mollusca</taxon>
        <taxon>Gastropoda</taxon>
        <taxon>Heterobranchia</taxon>
        <taxon>Euthyneura</taxon>
        <taxon>Panpulmonata</taxon>
        <taxon>Eupulmonata</taxon>
        <taxon>Stylommatophora</taxon>
        <taxon>Helicina</taxon>
        <taxon>Arionoidea</taxon>
        <taxon>Arionidae</taxon>
        <taxon>Arion</taxon>
    </lineage>
</organism>
<protein>
    <submittedName>
        <fullName evidence="1">Uncharacterized protein</fullName>
    </submittedName>
</protein>
<accession>A0A0B7ATV3</accession>
<dbReference type="EMBL" id="HACG01036475">
    <property type="protein sequence ID" value="CEK83340.1"/>
    <property type="molecule type" value="Transcribed_RNA"/>
</dbReference>
<dbReference type="AlphaFoldDB" id="A0A0B7ATV3"/>
<name>A0A0B7ATV3_9EUPU</name>
<reference evidence="1" key="1">
    <citation type="submission" date="2014-12" db="EMBL/GenBank/DDBJ databases">
        <title>Insight into the proteome of Arion vulgaris.</title>
        <authorList>
            <person name="Aradska J."/>
            <person name="Bulat T."/>
            <person name="Smidak R."/>
            <person name="Sarate P."/>
            <person name="Gangsoo J."/>
            <person name="Sialana F."/>
            <person name="Bilban M."/>
            <person name="Lubec G."/>
        </authorList>
    </citation>
    <scope>NUCLEOTIDE SEQUENCE</scope>
    <source>
        <tissue evidence="1">Skin</tissue>
    </source>
</reference>
<sequence>MVSSDLKVLVLTQQISNGMHADSVCSSHLFNTLLILSHKYPVLFVPAADSK</sequence>